<proteinExistence type="predicted"/>
<dbReference type="Pfam" id="PF13246">
    <property type="entry name" value="Cation_ATPase"/>
    <property type="match status" value="1"/>
</dbReference>
<keyword evidence="10" id="KW-1278">Translocase</keyword>
<dbReference type="eggNOG" id="KOG0202">
    <property type="taxonomic scope" value="Eukaryota"/>
</dbReference>
<dbReference type="InterPro" id="IPR006068">
    <property type="entry name" value="ATPase_P-typ_cation-transptr_C"/>
</dbReference>
<name>G0QJ61_ICHMU</name>
<evidence type="ECO:0000256" key="11">
    <source>
        <dbReference type="ARBA" id="ARBA00022989"/>
    </source>
</evidence>
<dbReference type="SFLD" id="SFLDF00027">
    <property type="entry name" value="p-type_atpase"/>
    <property type="match status" value="1"/>
</dbReference>
<dbReference type="GO" id="GO:0016887">
    <property type="term" value="F:ATP hydrolysis activity"/>
    <property type="evidence" value="ECO:0007669"/>
    <property type="project" value="InterPro"/>
</dbReference>
<dbReference type="OrthoDB" id="3352408at2759"/>
<dbReference type="GO" id="GO:0005388">
    <property type="term" value="F:P-type calcium transporter activity"/>
    <property type="evidence" value="ECO:0007669"/>
    <property type="project" value="UniProtKB-EC"/>
</dbReference>
<feature type="transmembrane region" description="Helical" evidence="14">
    <location>
        <begin position="849"/>
        <end position="873"/>
    </location>
</feature>
<protein>
    <recommendedName>
        <fullName evidence="2">P-type Ca(2+) transporter</fullName>
        <ecNumber evidence="2">7.2.2.10</ecNumber>
    </recommendedName>
</protein>
<feature type="domain" description="Cation-transporting P-type ATPase N-terminal" evidence="15">
    <location>
        <begin position="6"/>
        <end position="80"/>
    </location>
</feature>
<dbReference type="InterPro" id="IPR023298">
    <property type="entry name" value="ATPase_P-typ_TM_dom_sf"/>
</dbReference>
<keyword evidence="9" id="KW-0460">Magnesium</keyword>
<gene>
    <name evidence="16" type="ORF">IMG5_002750</name>
</gene>
<dbReference type="FunFam" id="3.40.50.1000:FF:000028">
    <property type="entry name" value="Calcium-transporting P-type ATPase, putative"/>
    <property type="match status" value="1"/>
</dbReference>
<dbReference type="InterPro" id="IPR044492">
    <property type="entry name" value="P_typ_ATPase_HD_dom"/>
</dbReference>
<evidence type="ECO:0000256" key="13">
    <source>
        <dbReference type="ARBA" id="ARBA00023136"/>
    </source>
</evidence>
<dbReference type="EC" id="7.2.2.10" evidence="2"/>
<dbReference type="SUPFAM" id="SSF56784">
    <property type="entry name" value="HAD-like"/>
    <property type="match status" value="1"/>
</dbReference>
<dbReference type="OMA" id="PLWNNMM"/>
<keyword evidence="17" id="KW-1185">Reference proteome</keyword>
<keyword evidence="5 14" id="KW-0812">Transmembrane</keyword>
<sequence>MTDKIQFYNKTAEETLAILGSDIQKGLNQTKAEALLQKYGLNELQKEVGESIWEKIKEQFEDILVRILILAALISFVISQFEDHGDDHGVPSWVEPAVIFTILIVNAFVGIWQDLDAEKAISALKDLQSPHALVLRDGKWVEIAAKLLVPGDIVQVSQGDKIPADLRLIELKTITLKADQSILTGESDPVNKTIKPIEKSQQVGVLDKLNYLFAGTLINNGSALAIVVQTGMNTEIGQIQKEVQDAAKDTKDDDSPLKQRINEFGDQLAKYISYICIVCWAMNIPNFTDEAFGHWFKGAMYYFKVAVALAVAAIPEGLPAVITTCLALGTRRMAKKKAIIRKLPSVETLGCTTIICSDKTGTLTTNEMCVENFFLISDKEGNRIQNFTVQGHSYNPDGNIDVLEQNPNMKNLRQFVTSMVLNNESKLMYDIEKKKVNRTGLPTEAALKVLAEKIGKYDPQFKNKYTSYQQGGQVEQYGEFLSSEYTKLATLEFTRDRKSMSVLMRGKKDQKNTLFIKGAPDYLLKKASKILNVEGEIVSFNERSKADFELQIKEYAKQGLRTLAICVKFDTGILADYNGPEHKAFKELENSENYARLEDDPILIGVVAVRDPPRPEVKDSIRKCKEAGISVIMITGDIKETAESIARDINIIQNGDEQNRSLTGFQFENLSEEEQIRKMQLVIDQPSGFVFSRTDPRHKRQLVKLLSGQKQIVAMTGDGVNDAAAIKQANIGIAMGISGTEVAKEASDMILSDDNFSTIVAAVEEGRAIYANMKAFIRYMISSNIGEVVSIFLSSILGIPDGFNSVQLLWVNLVTDGLPATALSFNPADPDCMKKPPRRHDEPLISGFVFFRYLIIGTYVGISTVFIFVYYYVAYDWAGDGHPLIDFRHLKNWSECSTWKDFSVPSFGKYNFSQHPCNYFSWGKQKPSTLSLTTLVIIEMLNALNALSDEGSLISIGPLANPYLVLAIIGSVSLHCMICYVPFFEKIFNTVPLTTNDWILVIMCAFPVVIIDEFLKFIARQKTQSDLKKRMEEHKHHKQD</sequence>
<feature type="transmembrane region" description="Helical" evidence="14">
    <location>
        <begin position="959"/>
        <end position="983"/>
    </location>
</feature>
<evidence type="ECO:0000313" key="16">
    <source>
        <dbReference type="EMBL" id="EGR34742.1"/>
    </source>
</evidence>
<feature type="transmembrane region" description="Helical" evidence="14">
    <location>
        <begin position="63"/>
        <end position="81"/>
    </location>
</feature>
<dbReference type="SFLD" id="SFLDG00002">
    <property type="entry name" value="C1.7:_P-type_atpase_like"/>
    <property type="match status" value="1"/>
</dbReference>
<dbReference type="Gene3D" id="3.40.1110.10">
    <property type="entry name" value="Calcium-transporting ATPase, cytoplasmic domain N"/>
    <property type="match status" value="1"/>
</dbReference>
<dbReference type="GO" id="GO:0005524">
    <property type="term" value="F:ATP binding"/>
    <property type="evidence" value="ECO:0007669"/>
    <property type="project" value="UniProtKB-KW"/>
</dbReference>
<dbReference type="EMBL" id="GL983050">
    <property type="protein sequence ID" value="EGR34742.1"/>
    <property type="molecule type" value="Genomic_DNA"/>
</dbReference>
<evidence type="ECO:0000256" key="2">
    <source>
        <dbReference type="ARBA" id="ARBA00012790"/>
    </source>
</evidence>
<dbReference type="InterPro" id="IPR001757">
    <property type="entry name" value="P_typ_ATPase"/>
</dbReference>
<dbReference type="Gene3D" id="1.20.1110.10">
    <property type="entry name" value="Calcium-transporting ATPase, transmembrane domain"/>
    <property type="match status" value="1"/>
</dbReference>
<dbReference type="InterPro" id="IPR008250">
    <property type="entry name" value="ATPase_P-typ_transduc_dom_A_sf"/>
</dbReference>
<dbReference type="InterPro" id="IPR018303">
    <property type="entry name" value="ATPase_P-typ_P_site"/>
</dbReference>
<dbReference type="RefSeq" id="XP_004040046.1">
    <property type="nucleotide sequence ID" value="XM_004039998.1"/>
</dbReference>
<dbReference type="AlphaFoldDB" id="G0QJ61"/>
<evidence type="ECO:0000256" key="3">
    <source>
        <dbReference type="ARBA" id="ARBA00022448"/>
    </source>
</evidence>
<evidence type="ECO:0000256" key="6">
    <source>
        <dbReference type="ARBA" id="ARBA00022741"/>
    </source>
</evidence>
<keyword evidence="4" id="KW-0109">Calcium transport</keyword>
<keyword evidence="3" id="KW-0813">Transport</keyword>
<dbReference type="PROSITE" id="PS00154">
    <property type="entry name" value="ATPASE_E1_E2"/>
    <property type="match status" value="1"/>
</dbReference>
<dbReference type="InterPro" id="IPR036412">
    <property type="entry name" value="HAD-like_sf"/>
</dbReference>
<dbReference type="SUPFAM" id="SSF81665">
    <property type="entry name" value="Calcium ATPase, transmembrane domain M"/>
    <property type="match status" value="1"/>
</dbReference>
<dbReference type="SUPFAM" id="SSF81653">
    <property type="entry name" value="Calcium ATPase, transduction domain A"/>
    <property type="match status" value="1"/>
</dbReference>
<dbReference type="InterPro" id="IPR023214">
    <property type="entry name" value="HAD_sf"/>
</dbReference>
<dbReference type="PANTHER" id="PTHR42861">
    <property type="entry name" value="CALCIUM-TRANSPORTING ATPASE"/>
    <property type="match status" value="1"/>
</dbReference>
<keyword evidence="11 14" id="KW-1133">Transmembrane helix</keyword>
<keyword evidence="8" id="KW-0067">ATP-binding</keyword>
<dbReference type="Pfam" id="PF00689">
    <property type="entry name" value="Cation_ATPase_C"/>
    <property type="match status" value="1"/>
</dbReference>
<dbReference type="STRING" id="857967.G0QJ61"/>
<dbReference type="PRINTS" id="PR00119">
    <property type="entry name" value="CATATPASE"/>
</dbReference>
<feature type="transmembrane region" description="Helical" evidence="14">
    <location>
        <begin position="305"/>
        <end position="328"/>
    </location>
</feature>
<keyword evidence="6" id="KW-0547">Nucleotide-binding</keyword>
<dbReference type="InterPro" id="IPR023299">
    <property type="entry name" value="ATPase_P-typ_cyto_dom_N"/>
</dbReference>
<dbReference type="GeneID" id="14910939"/>
<evidence type="ECO:0000256" key="14">
    <source>
        <dbReference type="SAM" id="Phobius"/>
    </source>
</evidence>
<evidence type="ECO:0000256" key="12">
    <source>
        <dbReference type="ARBA" id="ARBA00023065"/>
    </source>
</evidence>
<dbReference type="NCBIfam" id="TIGR01494">
    <property type="entry name" value="ATPase_P-type"/>
    <property type="match status" value="2"/>
</dbReference>
<dbReference type="PRINTS" id="PR00121">
    <property type="entry name" value="NAKATPASE"/>
</dbReference>
<evidence type="ECO:0000256" key="4">
    <source>
        <dbReference type="ARBA" id="ARBA00022568"/>
    </source>
</evidence>
<accession>G0QJ61</accession>
<evidence type="ECO:0000256" key="10">
    <source>
        <dbReference type="ARBA" id="ARBA00022967"/>
    </source>
</evidence>
<organism evidence="16 17">
    <name type="scientific">Ichthyophthirius multifiliis</name>
    <name type="common">White spot disease agent</name>
    <name type="synonym">Ich</name>
    <dbReference type="NCBI Taxonomy" id="5932"/>
    <lineage>
        <taxon>Eukaryota</taxon>
        <taxon>Sar</taxon>
        <taxon>Alveolata</taxon>
        <taxon>Ciliophora</taxon>
        <taxon>Intramacronucleata</taxon>
        <taxon>Oligohymenophorea</taxon>
        <taxon>Hymenostomatida</taxon>
        <taxon>Ophryoglenina</taxon>
        <taxon>Ichthyophthirius</taxon>
    </lineage>
</organism>
<evidence type="ECO:0000256" key="9">
    <source>
        <dbReference type="ARBA" id="ARBA00022842"/>
    </source>
</evidence>
<reference evidence="16 17" key="1">
    <citation type="submission" date="2011-07" db="EMBL/GenBank/DDBJ databases">
        <authorList>
            <person name="Coyne R."/>
            <person name="Brami D."/>
            <person name="Johnson J."/>
            <person name="Hostetler J."/>
            <person name="Hannick L."/>
            <person name="Clark T."/>
            <person name="Cassidy-Hanley D."/>
            <person name="Inman J."/>
        </authorList>
    </citation>
    <scope>NUCLEOTIDE SEQUENCE [LARGE SCALE GENOMIC DNA]</scope>
    <source>
        <strain evidence="16 17">G5</strain>
    </source>
</reference>
<feature type="transmembrane region" description="Helical" evidence="14">
    <location>
        <begin position="776"/>
        <end position="797"/>
    </location>
</feature>
<feature type="transmembrane region" description="Helical" evidence="14">
    <location>
        <begin position="268"/>
        <end position="285"/>
    </location>
</feature>
<dbReference type="Proteomes" id="UP000008983">
    <property type="component" value="Unassembled WGS sequence"/>
</dbReference>
<dbReference type="Pfam" id="PF00122">
    <property type="entry name" value="E1-E2_ATPase"/>
    <property type="match status" value="1"/>
</dbReference>
<dbReference type="Gene3D" id="2.70.150.10">
    <property type="entry name" value="Calcium-transporting ATPase, cytoplasmic transduction domain A"/>
    <property type="match status" value="1"/>
</dbReference>
<evidence type="ECO:0000313" key="17">
    <source>
        <dbReference type="Proteomes" id="UP000008983"/>
    </source>
</evidence>
<feature type="transmembrane region" description="Helical" evidence="14">
    <location>
        <begin position="998"/>
        <end position="1019"/>
    </location>
</feature>
<dbReference type="FunFam" id="2.70.150.10:FF:000014">
    <property type="entry name" value="Calcium-transporting ATPase, putative"/>
    <property type="match status" value="1"/>
</dbReference>
<evidence type="ECO:0000256" key="7">
    <source>
        <dbReference type="ARBA" id="ARBA00022837"/>
    </source>
</evidence>
<dbReference type="FunFam" id="1.20.1110.10:FF:000123">
    <property type="match status" value="1"/>
</dbReference>
<evidence type="ECO:0000256" key="8">
    <source>
        <dbReference type="ARBA" id="ARBA00022840"/>
    </source>
</evidence>
<dbReference type="InParanoid" id="G0QJ61"/>
<keyword evidence="7" id="KW-0106">Calcium</keyword>
<dbReference type="FunCoup" id="G0QJ61">
    <property type="interactions" value="106"/>
</dbReference>
<dbReference type="SUPFAM" id="SSF81660">
    <property type="entry name" value="Metal cation-transporting ATPase, ATP-binding domain N"/>
    <property type="match status" value="1"/>
</dbReference>
<dbReference type="FunFam" id="1.20.1110.10:FF:000027">
    <property type="entry name" value="Calcium-transporting ATPase, putative"/>
    <property type="match status" value="1"/>
</dbReference>
<feature type="transmembrane region" description="Helical" evidence="14">
    <location>
        <begin position="93"/>
        <end position="112"/>
    </location>
</feature>
<keyword evidence="12" id="KW-0406">Ion transport</keyword>
<dbReference type="Gene3D" id="3.40.50.1000">
    <property type="entry name" value="HAD superfamily/HAD-like"/>
    <property type="match status" value="1"/>
</dbReference>
<evidence type="ECO:0000259" key="15">
    <source>
        <dbReference type="SMART" id="SM00831"/>
    </source>
</evidence>
<evidence type="ECO:0000256" key="5">
    <source>
        <dbReference type="ARBA" id="ARBA00022692"/>
    </source>
</evidence>
<dbReference type="Pfam" id="PF00690">
    <property type="entry name" value="Cation_ATPase_N"/>
    <property type="match status" value="1"/>
</dbReference>
<dbReference type="SFLD" id="SFLDS00003">
    <property type="entry name" value="Haloacid_Dehalogenase"/>
    <property type="match status" value="1"/>
</dbReference>
<dbReference type="InterPro" id="IPR059000">
    <property type="entry name" value="ATPase_P-type_domA"/>
</dbReference>
<dbReference type="InterPro" id="IPR004014">
    <property type="entry name" value="ATPase_P-typ_cation-transptr_N"/>
</dbReference>
<evidence type="ECO:0000256" key="1">
    <source>
        <dbReference type="ARBA" id="ARBA00004141"/>
    </source>
</evidence>
<dbReference type="GO" id="GO:0016020">
    <property type="term" value="C:membrane"/>
    <property type="evidence" value="ECO:0007669"/>
    <property type="project" value="UniProtKB-SubCell"/>
</dbReference>
<comment type="subcellular location">
    <subcellularLocation>
        <location evidence="1">Membrane</location>
        <topology evidence="1">Multi-pass membrane protein</topology>
    </subcellularLocation>
</comment>
<dbReference type="SMART" id="SM00831">
    <property type="entry name" value="Cation_ATPase_N"/>
    <property type="match status" value="1"/>
</dbReference>
<keyword evidence="13 14" id="KW-0472">Membrane</keyword>